<reference evidence="2 3" key="1">
    <citation type="submission" date="2024-09" db="EMBL/GenBank/DDBJ databases">
        <authorList>
            <person name="Sun Q."/>
            <person name="Mori K."/>
        </authorList>
    </citation>
    <scope>NUCLEOTIDE SEQUENCE [LARGE SCALE GENOMIC DNA]</scope>
    <source>
        <strain evidence="2 3">CECT 8064</strain>
    </source>
</reference>
<evidence type="ECO:0000313" key="3">
    <source>
        <dbReference type="Proteomes" id="UP001589645"/>
    </source>
</evidence>
<gene>
    <name evidence="2" type="ORF">ACFFUV_05155</name>
</gene>
<sequence length="210" mass="23907">MNSYIYTRLSPRNRSHETQLAQLNAALPGATLFEDKVRGNVPAFEREGFSQLLETLQTGDTLAVWWLNVFGADFRQSSDVVEHLLSKGIRLMTLCERLTFNPNSSEASVLLSVLKGYAQVERFHRLHAAELGRQALKADPQAWKDKFRGRPANREKHHQIATLLLAGQTLQQVADEVDVSLSTVKRVKSRIIEQDDEGQLRLRSKHHRKK</sequence>
<dbReference type="CDD" id="cd03768">
    <property type="entry name" value="SR_ResInv"/>
    <property type="match status" value="1"/>
</dbReference>
<feature type="domain" description="Resolvase/invertase-type recombinase catalytic" evidence="1">
    <location>
        <begin position="2"/>
        <end position="140"/>
    </location>
</feature>
<dbReference type="SUPFAM" id="SSF53041">
    <property type="entry name" value="Resolvase-like"/>
    <property type="match status" value="1"/>
</dbReference>
<dbReference type="Pfam" id="PF00239">
    <property type="entry name" value="Resolvase"/>
    <property type="match status" value="1"/>
</dbReference>
<evidence type="ECO:0000313" key="2">
    <source>
        <dbReference type="EMBL" id="MFB9134359.1"/>
    </source>
</evidence>
<dbReference type="RefSeq" id="WP_390190215.1">
    <property type="nucleotide sequence ID" value="NZ_JBHMEP010000001.1"/>
</dbReference>
<dbReference type="Gene3D" id="3.40.50.1390">
    <property type="entry name" value="Resolvase, N-terminal catalytic domain"/>
    <property type="match status" value="1"/>
</dbReference>
<organism evidence="2 3">
    <name type="scientific">Vibrio olivae</name>
    <dbReference type="NCBI Taxonomy" id="1243002"/>
    <lineage>
        <taxon>Bacteria</taxon>
        <taxon>Pseudomonadati</taxon>
        <taxon>Pseudomonadota</taxon>
        <taxon>Gammaproteobacteria</taxon>
        <taxon>Vibrionales</taxon>
        <taxon>Vibrionaceae</taxon>
        <taxon>Vibrio</taxon>
    </lineage>
</organism>
<accession>A0ABV5HJF4</accession>
<comment type="caution">
    <text evidence="2">The sequence shown here is derived from an EMBL/GenBank/DDBJ whole genome shotgun (WGS) entry which is preliminary data.</text>
</comment>
<dbReference type="Gene3D" id="1.10.10.60">
    <property type="entry name" value="Homeodomain-like"/>
    <property type="match status" value="1"/>
</dbReference>
<protein>
    <submittedName>
        <fullName evidence="2">Recombinase family protein</fullName>
    </submittedName>
</protein>
<dbReference type="InterPro" id="IPR006119">
    <property type="entry name" value="Resolv_N"/>
</dbReference>
<dbReference type="EMBL" id="JBHMEP010000001">
    <property type="protein sequence ID" value="MFB9134359.1"/>
    <property type="molecule type" value="Genomic_DNA"/>
</dbReference>
<dbReference type="InterPro" id="IPR036162">
    <property type="entry name" value="Resolvase-like_N_sf"/>
</dbReference>
<name>A0ABV5HJF4_9VIBR</name>
<proteinExistence type="predicted"/>
<dbReference type="SMART" id="SM00857">
    <property type="entry name" value="Resolvase"/>
    <property type="match status" value="1"/>
</dbReference>
<evidence type="ECO:0000259" key="1">
    <source>
        <dbReference type="PROSITE" id="PS51736"/>
    </source>
</evidence>
<dbReference type="Proteomes" id="UP001589645">
    <property type="component" value="Unassembled WGS sequence"/>
</dbReference>
<dbReference type="PROSITE" id="PS51736">
    <property type="entry name" value="RECOMBINASES_3"/>
    <property type="match status" value="1"/>
</dbReference>
<keyword evidence="3" id="KW-1185">Reference proteome</keyword>
<dbReference type="InterPro" id="IPR006120">
    <property type="entry name" value="Resolvase_HTH_dom"/>
</dbReference>
<dbReference type="Pfam" id="PF02796">
    <property type="entry name" value="HTH_7"/>
    <property type="match status" value="1"/>
</dbReference>